<feature type="transmembrane region" description="Helical" evidence="1">
    <location>
        <begin position="14"/>
        <end position="33"/>
    </location>
</feature>
<protein>
    <submittedName>
        <fullName evidence="2">Uncharacterized protein</fullName>
    </submittedName>
</protein>
<gene>
    <name evidence="2" type="ORF">SPF06_07145</name>
</gene>
<reference evidence="2 3" key="1">
    <citation type="submission" date="2023-12" db="EMBL/GenBank/DDBJ databases">
        <title>Sinomonas terricola sp. nov, isolated from litchi orchard soil in Guangdong, PR China.</title>
        <authorList>
            <person name="Jiaxin W."/>
            <person name="Yang Z."/>
            <person name="Honghui Z."/>
        </authorList>
    </citation>
    <scope>NUCLEOTIDE SEQUENCE [LARGE SCALE GENOMIC DNA]</scope>
    <source>
        <strain evidence="2 3">JGH33</strain>
    </source>
</reference>
<evidence type="ECO:0000313" key="2">
    <source>
        <dbReference type="EMBL" id="MEA5454493.1"/>
    </source>
</evidence>
<keyword evidence="1" id="KW-1133">Transmembrane helix</keyword>
<proteinExistence type="predicted"/>
<name>A0ABU5T4G4_9MICC</name>
<comment type="caution">
    <text evidence="2">The sequence shown here is derived from an EMBL/GenBank/DDBJ whole genome shotgun (WGS) entry which is preliminary data.</text>
</comment>
<feature type="transmembrane region" description="Helical" evidence="1">
    <location>
        <begin position="39"/>
        <end position="58"/>
    </location>
</feature>
<dbReference type="RefSeq" id="WP_323278339.1">
    <property type="nucleotide sequence ID" value="NZ_JAYGGQ010000004.1"/>
</dbReference>
<keyword evidence="1" id="KW-0812">Transmembrane</keyword>
<sequence length="160" mass="17058">MSSPSRAIARRRRLAFVYTPVFTLGAFVVIAAAGTLNGAWAFGAFLMAAAVVGVALDLERPTVNEKPAQPTKVDVFDLGTGRNPEADAALLPFPEERFDDTPQGGDAEFAAASDAAHDAYDAVGDALENGELDRAAHHARFLLARIRHLQTLDAQEAQAR</sequence>
<dbReference type="EMBL" id="JAYGGQ010000004">
    <property type="protein sequence ID" value="MEA5454493.1"/>
    <property type="molecule type" value="Genomic_DNA"/>
</dbReference>
<accession>A0ABU5T4G4</accession>
<dbReference type="Proteomes" id="UP001304769">
    <property type="component" value="Unassembled WGS sequence"/>
</dbReference>
<evidence type="ECO:0000256" key="1">
    <source>
        <dbReference type="SAM" id="Phobius"/>
    </source>
</evidence>
<organism evidence="2 3">
    <name type="scientific">Sinomonas terricola</name>
    <dbReference type="NCBI Taxonomy" id="3110330"/>
    <lineage>
        <taxon>Bacteria</taxon>
        <taxon>Bacillati</taxon>
        <taxon>Actinomycetota</taxon>
        <taxon>Actinomycetes</taxon>
        <taxon>Micrococcales</taxon>
        <taxon>Micrococcaceae</taxon>
        <taxon>Sinomonas</taxon>
    </lineage>
</organism>
<keyword evidence="3" id="KW-1185">Reference proteome</keyword>
<evidence type="ECO:0000313" key="3">
    <source>
        <dbReference type="Proteomes" id="UP001304769"/>
    </source>
</evidence>
<keyword evidence="1" id="KW-0472">Membrane</keyword>